<accession>A0A4Y2K553</accession>
<proteinExistence type="predicted"/>
<organism evidence="1 2">
    <name type="scientific">Araneus ventricosus</name>
    <name type="common">Orbweaver spider</name>
    <name type="synonym">Epeira ventricosa</name>
    <dbReference type="NCBI Taxonomy" id="182803"/>
    <lineage>
        <taxon>Eukaryota</taxon>
        <taxon>Metazoa</taxon>
        <taxon>Ecdysozoa</taxon>
        <taxon>Arthropoda</taxon>
        <taxon>Chelicerata</taxon>
        <taxon>Arachnida</taxon>
        <taxon>Araneae</taxon>
        <taxon>Araneomorphae</taxon>
        <taxon>Entelegynae</taxon>
        <taxon>Araneoidea</taxon>
        <taxon>Araneidae</taxon>
        <taxon>Araneus</taxon>
    </lineage>
</organism>
<comment type="caution">
    <text evidence="1">The sequence shown here is derived from an EMBL/GenBank/DDBJ whole genome shotgun (WGS) entry which is preliminary data.</text>
</comment>
<gene>
    <name evidence="1" type="ORF">AVEN_29484_1</name>
</gene>
<evidence type="ECO:0000313" key="2">
    <source>
        <dbReference type="Proteomes" id="UP000499080"/>
    </source>
</evidence>
<dbReference type="EMBL" id="BGPR01004165">
    <property type="protein sequence ID" value="GBM96666.1"/>
    <property type="molecule type" value="Genomic_DNA"/>
</dbReference>
<name>A0A4Y2K553_ARAVE</name>
<dbReference type="AlphaFoldDB" id="A0A4Y2K553"/>
<evidence type="ECO:0000313" key="1">
    <source>
        <dbReference type="EMBL" id="GBM96666.1"/>
    </source>
</evidence>
<reference evidence="1 2" key="1">
    <citation type="journal article" date="2019" name="Sci. Rep.">
        <title>Orb-weaving spider Araneus ventricosus genome elucidates the spidroin gene catalogue.</title>
        <authorList>
            <person name="Kono N."/>
            <person name="Nakamura H."/>
            <person name="Ohtoshi R."/>
            <person name="Moran D.A.P."/>
            <person name="Shinohara A."/>
            <person name="Yoshida Y."/>
            <person name="Fujiwara M."/>
            <person name="Mori M."/>
            <person name="Tomita M."/>
            <person name="Arakawa K."/>
        </authorList>
    </citation>
    <scope>NUCLEOTIDE SEQUENCE [LARGE SCALE GENOMIC DNA]</scope>
</reference>
<keyword evidence="2" id="KW-1185">Reference proteome</keyword>
<protein>
    <submittedName>
        <fullName evidence="1">Uncharacterized protein</fullName>
    </submittedName>
</protein>
<sequence>MVVILIKARSHGACSNIPFSKYALYSAVGMQRIFVARGFVGWLKRSGEMSINARTSKEASRVEMDGDLSTVPMGCCRLCMIRGNGSYGLITTGPIIPNDASESPEN</sequence>
<dbReference type="Proteomes" id="UP000499080">
    <property type="component" value="Unassembled WGS sequence"/>
</dbReference>